<evidence type="ECO:0008006" key="4">
    <source>
        <dbReference type="Google" id="ProtNLM"/>
    </source>
</evidence>
<dbReference type="EMBL" id="JAPDDT010000014">
    <property type="protein sequence ID" value="MCW1925373.1"/>
    <property type="molecule type" value="Genomic_DNA"/>
</dbReference>
<evidence type="ECO:0000256" key="1">
    <source>
        <dbReference type="SAM" id="SignalP"/>
    </source>
</evidence>
<keyword evidence="3" id="KW-1185">Reference proteome</keyword>
<gene>
    <name evidence="2" type="ORF">OKA05_22625</name>
</gene>
<comment type="caution">
    <text evidence="2">The sequence shown here is derived from an EMBL/GenBank/DDBJ whole genome shotgun (WGS) entry which is preliminary data.</text>
</comment>
<evidence type="ECO:0000313" key="3">
    <source>
        <dbReference type="Proteomes" id="UP001320876"/>
    </source>
</evidence>
<reference evidence="2 3" key="1">
    <citation type="submission" date="2022-10" db="EMBL/GenBank/DDBJ databases">
        <title>Luteolibacter arcticus strain CCTCC AB 2014275, whole genome shotgun sequencing project.</title>
        <authorList>
            <person name="Zhao G."/>
            <person name="Shen L."/>
        </authorList>
    </citation>
    <scope>NUCLEOTIDE SEQUENCE [LARGE SCALE GENOMIC DNA]</scope>
    <source>
        <strain evidence="2 3">CCTCC AB 2014275</strain>
    </source>
</reference>
<dbReference type="Proteomes" id="UP001320876">
    <property type="component" value="Unassembled WGS sequence"/>
</dbReference>
<keyword evidence="1" id="KW-0732">Signal</keyword>
<proteinExistence type="predicted"/>
<accession>A0ABT3GPD2</accession>
<name>A0ABT3GPD2_9BACT</name>
<feature type="chain" id="PRO_5047333293" description="Exo-alpha-sialidase" evidence="1">
    <location>
        <begin position="29"/>
        <end position="351"/>
    </location>
</feature>
<protein>
    <recommendedName>
        <fullName evidence="4">Exo-alpha-sialidase</fullName>
    </recommendedName>
</protein>
<dbReference type="RefSeq" id="WP_264489481.1">
    <property type="nucleotide sequence ID" value="NZ_JAPDDT010000014.1"/>
</dbReference>
<feature type="signal peptide" evidence="1">
    <location>
        <begin position="1"/>
        <end position="28"/>
    </location>
</feature>
<evidence type="ECO:0000313" key="2">
    <source>
        <dbReference type="EMBL" id="MCW1925373.1"/>
    </source>
</evidence>
<sequence>MIARSRSPFSLFWAGLLLLPLLAANCLAEESPDRGRDPWAFRLTLENKTRMLVAALRPDLWVAYNPANGTLHKVWSGGIHFRGKVYDFGQQNSATTGTTYHLQNKALLLSATSEASIPAGWTASGISTGTSSWSLSTAAGTMLASPAVDLRQHDHVVLAYQTPGANNRLLVDVSADNGATWTAQQWMSVDAPAADGHQKLIEVSGPAVKVRFRRNTTGSTATLADVTLFGDYRAWSAQTGGNPVAAKVDWRGYRLIGRTTGIVIRYDVVLPGGERIGVEERPEAMPGVKLQRQFTITSLPAGTRLSLELDGTGYQAQHASSGAAALRAEGGATFLDFTASGEATLKTTWTP</sequence>
<organism evidence="2 3">
    <name type="scientific">Luteolibacter arcticus</name>
    <dbReference type="NCBI Taxonomy" id="1581411"/>
    <lineage>
        <taxon>Bacteria</taxon>
        <taxon>Pseudomonadati</taxon>
        <taxon>Verrucomicrobiota</taxon>
        <taxon>Verrucomicrobiia</taxon>
        <taxon>Verrucomicrobiales</taxon>
        <taxon>Verrucomicrobiaceae</taxon>
        <taxon>Luteolibacter</taxon>
    </lineage>
</organism>